<protein>
    <recommendedName>
        <fullName evidence="4">Transcription factor CBF/NF-Y/archaeal histone domain-containing protein</fullName>
    </recommendedName>
</protein>
<dbReference type="eggNOG" id="KOG1659">
    <property type="taxonomic scope" value="Eukaryota"/>
</dbReference>
<evidence type="ECO:0000256" key="3">
    <source>
        <dbReference type="SAM" id="MobiDB-lite"/>
    </source>
</evidence>
<feature type="region of interest" description="Disordered" evidence="3">
    <location>
        <begin position="138"/>
        <end position="222"/>
    </location>
</feature>
<dbReference type="InterPro" id="IPR050568">
    <property type="entry name" value="Transcr_DNA_Rep_Reg"/>
</dbReference>
<feature type="compositionally biased region" description="Low complexity" evidence="3">
    <location>
        <begin position="177"/>
        <end position="192"/>
    </location>
</feature>
<feature type="compositionally biased region" description="Basic and acidic residues" evidence="3">
    <location>
        <begin position="23"/>
        <end position="42"/>
    </location>
</feature>
<dbReference type="InterPro" id="IPR003958">
    <property type="entry name" value="CBFA_NFYB_domain"/>
</dbReference>
<dbReference type="SUPFAM" id="SSF47113">
    <property type="entry name" value="Histone-fold"/>
    <property type="match status" value="1"/>
</dbReference>
<feature type="compositionally biased region" description="Low complexity" evidence="3">
    <location>
        <begin position="10"/>
        <end position="22"/>
    </location>
</feature>
<feature type="compositionally biased region" description="Polar residues" evidence="3">
    <location>
        <begin position="193"/>
        <end position="209"/>
    </location>
</feature>
<dbReference type="PANTHER" id="PTHR10252">
    <property type="entry name" value="HISTONE-LIKE TRANSCRIPTION FACTOR CCAAT-RELATED"/>
    <property type="match status" value="1"/>
</dbReference>
<sequence length="222" mass="23853">MRMPPRSQARKTAAASKAGAKAQDVKTKAKAKIEKKDADPVKGSRAKKLPVPSAKAEARFRSTMVKKIMQSDEEVGRVAAPAADLLSRLVDVFADELVRAGVEQCHGDTLSAGHLKQVIMAHEEYDFLQELASKYKDPVNKKTKTSTARSTAAASSRRRSAQANEQGAGPASKRAKTAASSKKQARAQKPAQNSVEQSDPTEASPSPAIQQPVLELDTDDYD</sequence>
<feature type="compositionally biased region" description="Low complexity" evidence="3">
    <location>
        <begin position="145"/>
        <end position="155"/>
    </location>
</feature>
<evidence type="ECO:0000259" key="4">
    <source>
        <dbReference type="Pfam" id="PF00808"/>
    </source>
</evidence>
<dbReference type="PANTHER" id="PTHR10252:SF5">
    <property type="entry name" value="DR1-ASSOCIATED COREPRESSOR"/>
    <property type="match status" value="1"/>
</dbReference>
<dbReference type="CDD" id="cd22906">
    <property type="entry name" value="HFD_DRAP1"/>
    <property type="match status" value="1"/>
</dbReference>
<dbReference type="GO" id="GO:0005634">
    <property type="term" value="C:nucleus"/>
    <property type="evidence" value="ECO:0007669"/>
    <property type="project" value="UniProtKB-SubCell"/>
</dbReference>
<accession>A9VB19</accession>
<dbReference type="InParanoid" id="A9VB19"/>
<name>A9VB19_MONBE</name>
<dbReference type="OMA" id="TEVEPAH"/>
<feature type="region of interest" description="Disordered" evidence="3">
    <location>
        <begin position="1"/>
        <end position="55"/>
    </location>
</feature>
<keyword evidence="6" id="KW-1185">Reference proteome</keyword>
<evidence type="ECO:0000313" key="6">
    <source>
        <dbReference type="Proteomes" id="UP000001357"/>
    </source>
</evidence>
<keyword evidence="2" id="KW-0539">Nucleus</keyword>
<dbReference type="KEGG" id="mbr:MONBRDRAFT_34339"/>
<reference evidence="5 6" key="1">
    <citation type="journal article" date="2008" name="Nature">
        <title>The genome of the choanoflagellate Monosiga brevicollis and the origin of metazoans.</title>
        <authorList>
            <consortium name="JGI Sequencing"/>
            <person name="King N."/>
            <person name="Westbrook M.J."/>
            <person name="Young S.L."/>
            <person name="Kuo A."/>
            <person name="Abedin M."/>
            <person name="Chapman J."/>
            <person name="Fairclough S."/>
            <person name="Hellsten U."/>
            <person name="Isogai Y."/>
            <person name="Letunic I."/>
            <person name="Marr M."/>
            <person name="Pincus D."/>
            <person name="Putnam N."/>
            <person name="Rokas A."/>
            <person name="Wright K.J."/>
            <person name="Zuzow R."/>
            <person name="Dirks W."/>
            <person name="Good M."/>
            <person name="Goodstein D."/>
            <person name="Lemons D."/>
            <person name="Li W."/>
            <person name="Lyons J.B."/>
            <person name="Morris A."/>
            <person name="Nichols S."/>
            <person name="Richter D.J."/>
            <person name="Salamov A."/>
            <person name="Bork P."/>
            <person name="Lim W.A."/>
            <person name="Manning G."/>
            <person name="Miller W.T."/>
            <person name="McGinnis W."/>
            <person name="Shapiro H."/>
            <person name="Tjian R."/>
            <person name="Grigoriev I.V."/>
            <person name="Rokhsar D."/>
        </authorList>
    </citation>
    <scope>NUCLEOTIDE SEQUENCE [LARGE SCALE GENOMIC DNA]</scope>
    <source>
        <strain evidence="6">MX1 / ATCC 50154</strain>
    </source>
</reference>
<feature type="domain" description="Transcription factor CBF/NF-Y/archaeal histone" evidence="4">
    <location>
        <begin position="63"/>
        <end position="118"/>
    </location>
</feature>
<comment type="subcellular location">
    <subcellularLocation>
        <location evidence="1">Nucleus</location>
    </subcellularLocation>
</comment>
<dbReference type="STRING" id="81824.A9VB19"/>
<dbReference type="Pfam" id="PF00808">
    <property type="entry name" value="CBFD_NFYB_HMF"/>
    <property type="match status" value="1"/>
</dbReference>
<proteinExistence type="predicted"/>
<gene>
    <name evidence="5" type="ORF">MONBRDRAFT_34339</name>
</gene>
<dbReference type="EMBL" id="CH991575">
    <property type="protein sequence ID" value="EDQ85315.1"/>
    <property type="molecule type" value="Genomic_DNA"/>
</dbReference>
<dbReference type="AlphaFoldDB" id="A9VB19"/>
<dbReference type="InterPro" id="IPR009072">
    <property type="entry name" value="Histone-fold"/>
</dbReference>
<evidence type="ECO:0000256" key="2">
    <source>
        <dbReference type="ARBA" id="ARBA00023242"/>
    </source>
</evidence>
<organism evidence="5 6">
    <name type="scientific">Monosiga brevicollis</name>
    <name type="common">Choanoflagellate</name>
    <dbReference type="NCBI Taxonomy" id="81824"/>
    <lineage>
        <taxon>Eukaryota</taxon>
        <taxon>Choanoflagellata</taxon>
        <taxon>Craspedida</taxon>
        <taxon>Salpingoecidae</taxon>
        <taxon>Monosiga</taxon>
    </lineage>
</organism>
<dbReference type="Gene3D" id="1.10.20.10">
    <property type="entry name" value="Histone, subunit A"/>
    <property type="match status" value="1"/>
</dbReference>
<dbReference type="GO" id="GO:0046982">
    <property type="term" value="F:protein heterodimerization activity"/>
    <property type="evidence" value="ECO:0007669"/>
    <property type="project" value="InterPro"/>
</dbReference>
<dbReference type="Proteomes" id="UP000001357">
    <property type="component" value="Unassembled WGS sequence"/>
</dbReference>
<dbReference type="RefSeq" id="XP_001749936.1">
    <property type="nucleotide sequence ID" value="XM_001749884.1"/>
</dbReference>
<evidence type="ECO:0000313" key="5">
    <source>
        <dbReference type="EMBL" id="EDQ85315.1"/>
    </source>
</evidence>
<dbReference type="GeneID" id="5895126"/>
<evidence type="ECO:0000256" key="1">
    <source>
        <dbReference type="ARBA" id="ARBA00004123"/>
    </source>
</evidence>